<dbReference type="RefSeq" id="WP_054946981.1">
    <property type="nucleotide sequence ID" value="NZ_FVZE01000008.1"/>
</dbReference>
<gene>
    <name evidence="1" type="ORF">SAMN06295987_10889</name>
</gene>
<reference evidence="2" key="1">
    <citation type="submission" date="2017-02" db="EMBL/GenBank/DDBJ databases">
        <authorList>
            <person name="Varghese N."/>
            <person name="Submissions S."/>
        </authorList>
    </citation>
    <scope>NUCLEOTIDE SEQUENCE [LARGE SCALE GENOMIC DNA]</scope>
    <source>
        <strain evidence="2">SM117</strain>
    </source>
</reference>
<sequence length="74" mass="8367">MKAMKRRALVLSDEAARHPFRRSLPAHVRLAPLGQEVQQDNALAKLRWKMTGGDWQSFLQAYCASLVAMLVFIA</sequence>
<evidence type="ECO:0000313" key="2">
    <source>
        <dbReference type="Proteomes" id="UP000190989"/>
    </source>
</evidence>
<organism evidence="1 2">
    <name type="scientific">Novosphingobium mathurense</name>
    <dbReference type="NCBI Taxonomy" id="428990"/>
    <lineage>
        <taxon>Bacteria</taxon>
        <taxon>Pseudomonadati</taxon>
        <taxon>Pseudomonadota</taxon>
        <taxon>Alphaproteobacteria</taxon>
        <taxon>Sphingomonadales</taxon>
        <taxon>Sphingomonadaceae</taxon>
        <taxon>Novosphingobium</taxon>
    </lineage>
</organism>
<accession>A0A1U6IKY2</accession>
<dbReference type="EMBL" id="FVZE01000008">
    <property type="protein sequence ID" value="SLK08664.1"/>
    <property type="molecule type" value="Genomic_DNA"/>
</dbReference>
<keyword evidence="2" id="KW-1185">Reference proteome</keyword>
<dbReference type="Proteomes" id="UP000190989">
    <property type="component" value="Unassembled WGS sequence"/>
</dbReference>
<dbReference type="AlphaFoldDB" id="A0A1U6IKY2"/>
<evidence type="ECO:0000313" key="1">
    <source>
        <dbReference type="EMBL" id="SLK08664.1"/>
    </source>
</evidence>
<name>A0A1U6IKY2_9SPHN</name>
<protein>
    <submittedName>
        <fullName evidence="1">Uncharacterized protein</fullName>
    </submittedName>
</protein>
<proteinExistence type="predicted"/>